<dbReference type="Proteomes" id="UP001240150">
    <property type="component" value="Chromosome"/>
</dbReference>
<accession>A0ABY8WGP8</accession>
<name>A0ABY8WGP8_9ACTN</name>
<dbReference type="EMBL" id="CP126980">
    <property type="protein sequence ID" value="WIM97000.1"/>
    <property type="molecule type" value="Genomic_DNA"/>
</dbReference>
<protein>
    <submittedName>
        <fullName evidence="1">Uncharacterized protein</fullName>
    </submittedName>
</protein>
<keyword evidence="2" id="KW-1185">Reference proteome</keyword>
<gene>
    <name evidence="1" type="ORF">ACTOB_000486</name>
</gene>
<organism evidence="1 2">
    <name type="scientific">Actinoplanes oblitus</name>
    <dbReference type="NCBI Taxonomy" id="3040509"/>
    <lineage>
        <taxon>Bacteria</taxon>
        <taxon>Bacillati</taxon>
        <taxon>Actinomycetota</taxon>
        <taxon>Actinomycetes</taxon>
        <taxon>Micromonosporales</taxon>
        <taxon>Micromonosporaceae</taxon>
        <taxon>Actinoplanes</taxon>
    </lineage>
</organism>
<evidence type="ECO:0000313" key="2">
    <source>
        <dbReference type="Proteomes" id="UP001240150"/>
    </source>
</evidence>
<dbReference type="RefSeq" id="WP_284918335.1">
    <property type="nucleotide sequence ID" value="NZ_CP126980.1"/>
</dbReference>
<sequence>MGRSAEELLQLLADLESDQVERKEWITRAGTKDPLYQAVWAFANDLPDQRSPGVHVLKQYRSLMPLSYEAHMPIFALKPADGAFGGHQAAVRAMAADFGALAERILTEVGGPDGTSKGAAT</sequence>
<evidence type="ECO:0000313" key="1">
    <source>
        <dbReference type="EMBL" id="WIM97000.1"/>
    </source>
</evidence>
<reference evidence="1 2" key="1">
    <citation type="submission" date="2023-06" db="EMBL/GenBank/DDBJ databases">
        <authorList>
            <person name="Yushchuk O."/>
            <person name="Binda E."/>
            <person name="Ruckert-Reed C."/>
            <person name="Fedorenko V."/>
            <person name="Kalinowski J."/>
            <person name="Marinelli F."/>
        </authorList>
    </citation>
    <scope>NUCLEOTIDE SEQUENCE [LARGE SCALE GENOMIC DNA]</scope>
    <source>
        <strain evidence="1 2">NRRL 3884</strain>
    </source>
</reference>
<proteinExistence type="predicted"/>